<keyword evidence="2" id="KW-0012">Acyltransferase</keyword>
<evidence type="ECO:0000259" key="3">
    <source>
        <dbReference type="PROSITE" id="PS51186"/>
    </source>
</evidence>
<dbReference type="PANTHER" id="PTHR10545">
    <property type="entry name" value="DIAMINE N-ACETYLTRANSFERASE"/>
    <property type="match status" value="1"/>
</dbReference>
<accession>A0ABW8YXH8</accession>
<dbReference type="PROSITE" id="PS51186">
    <property type="entry name" value="GNAT"/>
    <property type="match status" value="1"/>
</dbReference>
<dbReference type="RefSeq" id="WP_408085288.1">
    <property type="nucleotide sequence ID" value="NZ_JBELPZ010000011.1"/>
</dbReference>
<protein>
    <submittedName>
        <fullName evidence="4">GNAT family N-acetyltransferase</fullName>
    </submittedName>
</protein>
<comment type="caution">
    <text evidence="4">The sequence shown here is derived from an EMBL/GenBank/DDBJ whole genome shotgun (WGS) entry which is preliminary data.</text>
</comment>
<dbReference type="Pfam" id="PF00583">
    <property type="entry name" value="Acetyltransf_1"/>
    <property type="match status" value="1"/>
</dbReference>
<gene>
    <name evidence="4" type="ORF">ABS766_11395</name>
</gene>
<dbReference type="Proteomes" id="UP001629156">
    <property type="component" value="Unassembled WGS sequence"/>
</dbReference>
<dbReference type="InterPro" id="IPR016181">
    <property type="entry name" value="Acyl_CoA_acyltransferase"/>
</dbReference>
<evidence type="ECO:0000313" key="5">
    <source>
        <dbReference type="Proteomes" id="UP001629156"/>
    </source>
</evidence>
<keyword evidence="5" id="KW-1185">Reference proteome</keyword>
<name>A0ABW8YXH8_9FLAO</name>
<sequence>MHIRKGKPEDMPAVLQLIKELAVFENEPDAVVITANDLVRDGFGTQPLFETFVAEKNNAIIGVALFYYRYSTWKGKTIHLEDLIVNQAHRGIGAGSGLYKAVIAHAKKQGLRRVEWAVLDWNTHAVDFYKRSGARVFDDWRTVQMDETGIANFAATL</sequence>
<dbReference type="Gene3D" id="3.40.630.30">
    <property type="match status" value="1"/>
</dbReference>
<evidence type="ECO:0000313" key="4">
    <source>
        <dbReference type="EMBL" id="MFL9845024.1"/>
    </source>
</evidence>
<dbReference type="EMBL" id="JBELPZ010000011">
    <property type="protein sequence ID" value="MFL9845024.1"/>
    <property type="molecule type" value="Genomic_DNA"/>
</dbReference>
<evidence type="ECO:0000256" key="1">
    <source>
        <dbReference type="ARBA" id="ARBA00022679"/>
    </source>
</evidence>
<proteinExistence type="predicted"/>
<dbReference type="PANTHER" id="PTHR10545:SF29">
    <property type="entry name" value="GH14572P-RELATED"/>
    <property type="match status" value="1"/>
</dbReference>
<feature type="domain" description="N-acetyltransferase" evidence="3">
    <location>
        <begin position="1"/>
        <end position="150"/>
    </location>
</feature>
<dbReference type="InterPro" id="IPR051016">
    <property type="entry name" value="Diverse_Substrate_AcTransf"/>
</dbReference>
<dbReference type="CDD" id="cd04301">
    <property type="entry name" value="NAT_SF"/>
    <property type="match status" value="1"/>
</dbReference>
<dbReference type="InterPro" id="IPR000182">
    <property type="entry name" value="GNAT_dom"/>
</dbReference>
<keyword evidence="1" id="KW-0808">Transferase</keyword>
<organism evidence="4 5">
    <name type="scientific">Flavobacterium rhizosphaerae</name>
    <dbReference type="NCBI Taxonomy" id="3163298"/>
    <lineage>
        <taxon>Bacteria</taxon>
        <taxon>Pseudomonadati</taxon>
        <taxon>Bacteroidota</taxon>
        <taxon>Flavobacteriia</taxon>
        <taxon>Flavobacteriales</taxon>
        <taxon>Flavobacteriaceae</taxon>
        <taxon>Flavobacterium</taxon>
    </lineage>
</organism>
<reference evidence="4 5" key="1">
    <citation type="submission" date="2024-06" db="EMBL/GenBank/DDBJ databases">
        <authorList>
            <person name="Kaempfer P."/>
            <person name="Viver T."/>
        </authorList>
    </citation>
    <scope>NUCLEOTIDE SEQUENCE [LARGE SCALE GENOMIC DNA]</scope>
    <source>
        <strain evidence="4 5">ST-119</strain>
    </source>
</reference>
<dbReference type="SUPFAM" id="SSF55729">
    <property type="entry name" value="Acyl-CoA N-acyltransferases (Nat)"/>
    <property type="match status" value="1"/>
</dbReference>
<evidence type="ECO:0000256" key="2">
    <source>
        <dbReference type="ARBA" id="ARBA00023315"/>
    </source>
</evidence>